<dbReference type="Proteomes" id="UP000747542">
    <property type="component" value="Unassembled WGS sequence"/>
</dbReference>
<dbReference type="EMBL" id="JAHLQT010045017">
    <property type="protein sequence ID" value="KAG7154148.1"/>
    <property type="molecule type" value="Genomic_DNA"/>
</dbReference>
<sequence>MQEDQTPKSSHNYQIGTDDALETNRYQTEERTCHPEITQNRETSSPLQQITRIEDNKNTDRQQTHDHRQERQHLKRRKNSRIPPPALLKSRCPKQPPLLTDEERVTRP</sequence>
<evidence type="ECO:0000256" key="1">
    <source>
        <dbReference type="SAM" id="MobiDB-lite"/>
    </source>
</evidence>
<dbReference type="AlphaFoldDB" id="A0A8J5MJV0"/>
<feature type="region of interest" description="Disordered" evidence="1">
    <location>
        <begin position="1"/>
        <end position="108"/>
    </location>
</feature>
<comment type="caution">
    <text evidence="2">The sequence shown here is derived from an EMBL/GenBank/DDBJ whole genome shotgun (WGS) entry which is preliminary data.</text>
</comment>
<reference evidence="2" key="1">
    <citation type="journal article" date="2021" name="Sci. Adv.">
        <title>The American lobster genome reveals insights on longevity, neural, and immune adaptations.</title>
        <authorList>
            <person name="Polinski J.M."/>
            <person name="Zimin A.V."/>
            <person name="Clark K.F."/>
            <person name="Kohn A.B."/>
            <person name="Sadowski N."/>
            <person name="Timp W."/>
            <person name="Ptitsyn A."/>
            <person name="Khanna P."/>
            <person name="Romanova D.Y."/>
            <person name="Williams P."/>
            <person name="Greenwood S.J."/>
            <person name="Moroz L.L."/>
            <person name="Walt D.R."/>
            <person name="Bodnar A.G."/>
        </authorList>
    </citation>
    <scope>NUCLEOTIDE SEQUENCE</scope>
    <source>
        <strain evidence="2">GMGI-L3</strain>
    </source>
</reference>
<feature type="compositionally biased region" description="Basic and acidic residues" evidence="1">
    <location>
        <begin position="52"/>
        <end position="72"/>
    </location>
</feature>
<gene>
    <name evidence="2" type="ORF">Hamer_G026279</name>
</gene>
<protein>
    <submittedName>
        <fullName evidence="2">Uncharacterized protein</fullName>
    </submittedName>
</protein>
<keyword evidence="3" id="KW-1185">Reference proteome</keyword>
<proteinExistence type="predicted"/>
<organism evidence="2 3">
    <name type="scientific">Homarus americanus</name>
    <name type="common">American lobster</name>
    <dbReference type="NCBI Taxonomy" id="6706"/>
    <lineage>
        <taxon>Eukaryota</taxon>
        <taxon>Metazoa</taxon>
        <taxon>Ecdysozoa</taxon>
        <taxon>Arthropoda</taxon>
        <taxon>Crustacea</taxon>
        <taxon>Multicrustacea</taxon>
        <taxon>Malacostraca</taxon>
        <taxon>Eumalacostraca</taxon>
        <taxon>Eucarida</taxon>
        <taxon>Decapoda</taxon>
        <taxon>Pleocyemata</taxon>
        <taxon>Astacidea</taxon>
        <taxon>Nephropoidea</taxon>
        <taxon>Nephropidae</taxon>
        <taxon>Homarus</taxon>
    </lineage>
</organism>
<evidence type="ECO:0000313" key="3">
    <source>
        <dbReference type="Proteomes" id="UP000747542"/>
    </source>
</evidence>
<name>A0A8J5MJV0_HOMAM</name>
<feature type="compositionally biased region" description="Polar residues" evidence="1">
    <location>
        <begin position="37"/>
        <end position="51"/>
    </location>
</feature>
<evidence type="ECO:0000313" key="2">
    <source>
        <dbReference type="EMBL" id="KAG7154148.1"/>
    </source>
</evidence>
<accession>A0A8J5MJV0</accession>